<dbReference type="Pfam" id="PF10756">
    <property type="entry name" value="bPH_6"/>
    <property type="match status" value="1"/>
</dbReference>
<feature type="compositionally biased region" description="Low complexity" evidence="1">
    <location>
        <begin position="157"/>
        <end position="175"/>
    </location>
</feature>
<reference evidence="3 4" key="1">
    <citation type="submission" date="2019-07" db="EMBL/GenBank/DDBJ databases">
        <title>Whole genome shotgun sequence of Cellulomonas aerilata NBRC 106308.</title>
        <authorList>
            <person name="Hosoyama A."/>
            <person name="Uohara A."/>
            <person name="Ohji S."/>
            <person name="Ichikawa N."/>
        </authorList>
    </citation>
    <scope>NUCLEOTIDE SEQUENCE [LARGE SCALE GENOMIC DNA]</scope>
    <source>
        <strain evidence="3 4">NBRC 106308</strain>
    </source>
</reference>
<protein>
    <recommendedName>
        <fullName evidence="2">Low molecular weight protein antigen 6 PH domain-containing protein</fullName>
    </recommendedName>
</protein>
<feature type="region of interest" description="Disordered" evidence="1">
    <location>
        <begin position="146"/>
        <end position="180"/>
    </location>
</feature>
<name>A0A512DEN8_9CELL</name>
<gene>
    <name evidence="3" type="ORF">CAE01nite_24250</name>
</gene>
<dbReference type="AlphaFoldDB" id="A0A512DEN8"/>
<feature type="domain" description="Low molecular weight protein antigen 6 PH" evidence="2">
    <location>
        <begin position="43"/>
        <end position="96"/>
    </location>
</feature>
<dbReference type="InterPro" id="IPR019692">
    <property type="entry name" value="CFP-6_PH"/>
</dbReference>
<accession>A0A512DEN8</accession>
<evidence type="ECO:0000313" key="4">
    <source>
        <dbReference type="Proteomes" id="UP000321181"/>
    </source>
</evidence>
<organism evidence="3 4">
    <name type="scientific">Cellulomonas aerilata</name>
    <dbReference type="NCBI Taxonomy" id="515326"/>
    <lineage>
        <taxon>Bacteria</taxon>
        <taxon>Bacillati</taxon>
        <taxon>Actinomycetota</taxon>
        <taxon>Actinomycetes</taxon>
        <taxon>Micrococcales</taxon>
        <taxon>Cellulomonadaceae</taxon>
        <taxon>Cellulomonas</taxon>
    </lineage>
</organism>
<keyword evidence="4" id="KW-1185">Reference proteome</keyword>
<dbReference type="Proteomes" id="UP000321181">
    <property type="component" value="Unassembled WGS sequence"/>
</dbReference>
<evidence type="ECO:0000256" key="1">
    <source>
        <dbReference type="SAM" id="MobiDB-lite"/>
    </source>
</evidence>
<proteinExistence type="predicted"/>
<dbReference type="EMBL" id="BJYY01000015">
    <property type="protein sequence ID" value="GEO34700.1"/>
    <property type="molecule type" value="Genomic_DNA"/>
</dbReference>
<sequence length="206" mass="21032">MSWAVVTVGWVWLAVRDGGSAGLVRQLPAIVLAATVVYAVLVRPAVMVDGDGVRLRNVLRDVDVPWAALERVSTRFALTLHTLDGQQVRAWAAPASGRHVDARLTAGDVRALGWDDDEPLTASASTASPSGVAAAWVRREWRRALADAGDGGPGTPPAGSSAPSAGSGTTPAARAGAGGGVVHRTARGPVLWLVGSAALTVVALLA</sequence>
<comment type="caution">
    <text evidence="3">The sequence shown here is derived from an EMBL/GenBank/DDBJ whole genome shotgun (WGS) entry which is preliminary data.</text>
</comment>
<evidence type="ECO:0000259" key="2">
    <source>
        <dbReference type="Pfam" id="PF10756"/>
    </source>
</evidence>
<evidence type="ECO:0000313" key="3">
    <source>
        <dbReference type="EMBL" id="GEO34700.1"/>
    </source>
</evidence>